<protein>
    <submittedName>
        <fullName evidence="3">Ankyrin repeat and KH domain-containing protein 1</fullName>
    </submittedName>
</protein>
<dbReference type="PANTHER" id="PTHR24198:SF165">
    <property type="entry name" value="ANKYRIN REPEAT-CONTAINING PROTEIN-RELATED"/>
    <property type="match status" value="1"/>
</dbReference>
<keyword evidence="1" id="KW-0677">Repeat</keyword>
<evidence type="ECO:0000313" key="3">
    <source>
        <dbReference type="EMBL" id="EKC24052.1"/>
    </source>
</evidence>
<dbReference type="PANTHER" id="PTHR24198">
    <property type="entry name" value="ANKYRIN REPEAT AND PROTEIN KINASE DOMAIN-CONTAINING PROTEIN"/>
    <property type="match status" value="1"/>
</dbReference>
<reference evidence="3" key="1">
    <citation type="journal article" date="2012" name="Nature">
        <title>The oyster genome reveals stress adaptation and complexity of shell formation.</title>
        <authorList>
            <person name="Zhang G."/>
            <person name="Fang X."/>
            <person name="Guo X."/>
            <person name="Li L."/>
            <person name="Luo R."/>
            <person name="Xu F."/>
            <person name="Yang P."/>
            <person name="Zhang L."/>
            <person name="Wang X."/>
            <person name="Qi H."/>
            <person name="Xiong Z."/>
            <person name="Que H."/>
            <person name="Xie Y."/>
            <person name="Holland P.W."/>
            <person name="Paps J."/>
            <person name="Zhu Y."/>
            <person name="Wu F."/>
            <person name="Chen Y."/>
            <person name="Wang J."/>
            <person name="Peng C."/>
            <person name="Meng J."/>
            <person name="Yang L."/>
            <person name="Liu J."/>
            <person name="Wen B."/>
            <person name="Zhang N."/>
            <person name="Huang Z."/>
            <person name="Zhu Q."/>
            <person name="Feng Y."/>
            <person name="Mount A."/>
            <person name="Hedgecock D."/>
            <person name="Xu Z."/>
            <person name="Liu Y."/>
            <person name="Domazet-Loso T."/>
            <person name="Du Y."/>
            <person name="Sun X."/>
            <person name="Zhang S."/>
            <person name="Liu B."/>
            <person name="Cheng P."/>
            <person name="Jiang X."/>
            <person name="Li J."/>
            <person name="Fan D."/>
            <person name="Wang W."/>
            <person name="Fu W."/>
            <person name="Wang T."/>
            <person name="Wang B."/>
            <person name="Zhang J."/>
            <person name="Peng Z."/>
            <person name="Li Y."/>
            <person name="Li N."/>
            <person name="Wang J."/>
            <person name="Chen M."/>
            <person name="He Y."/>
            <person name="Tan F."/>
            <person name="Song X."/>
            <person name="Zheng Q."/>
            <person name="Huang R."/>
            <person name="Yang H."/>
            <person name="Du X."/>
            <person name="Chen L."/>
            <person name="Yang M."/>
            <person name="Gaffney P.M."/>
            <person name="Wang S."/>
            <person name="Luo L."/>
            <person name="She Z."/>
            <person name="Ming Y."/>
            <person name="Huang W."/>
            <person name="Zhang S."/>
            <person name="Huang B."/>
            <person name="Zhang Y."/>
            <person name="Qu T."/>
            <person name="Ni P."/>
            <person name="Miao G."/>
            <person name="Wang J."/>
            <person name="Wang Q."/>
            <person name="Steinberg C.E."/>
            <person name="Wang H."/>
            <person name="Li N."/>
            <person name="Qian L."/>
            <person name="Zhang G."/>
            <person name="Li Y."/>
            <person name="Yang H."/>
            <person name="Liu X."/>
            <person name="Wang J."/>
            <person name="Yin Y."/>
            <person name="Wang J."/>
        </authorList>
    </citation>
    <scope>NUCLEOTIDE SEQUENCE [LARGE SCALE GENOMIC DNA]</scope>
    <source>
        <strain evidence="3">05x7-T-G4-1.051#20</strain>
    </source>
</reference>
<organism evidence="3">
    <name type="scientific">Magallana gigas</name>
    <name type="common">Pacific oyster</name>
    <name type="synonym">Crassostrea gigas</name>
    <dbReference type="NCBI Taxonomy" id="29159"/>
    <lineage>
        <taxon>Eukaryota</taxon>
        <taxon>Metazoa</taxon>
        <taxon>Spiralia</taxon>
        <taxon>Lophotrochozoa</taxon>
        <taxon>Mollusca</taxon>
        <taxon>Bivalvia</taxon>
        <taxon>Autobranchia</taxon>
        <taxon>Pteriomorphia</taxon>
        <taxon>Ostreida</taxon>
        <taxon>Ostreoidea</taxon>
        <taxon>Ostreidae</taxon>
        <taxon>Magallana</taxon>
    </lineage>
</organism>
<dbReference type="PROSITE" id="PS50297">
    <property type="entry name" value="ANK_REP_REGION"/>
    <property type="match status" value="2"/>
</dbReference>
<dbReference type="InterPro" id="IPR002110">
    <property type="entry name" value="Ankyrin_rpt"/>
</dbReference>
<dbReference type="InterPro" id="IPR036770">
    <property type="entry name" value="Ankyrin_rpt-contain_sf"/>
</dbReference>
<dbReference type="SUPFAM" id="SSF48403">
    <property type="entry name" value="Ankyrin repeat"/>
    <property type="match status" value="1"/>
</dbReference>
<sequence length="239" mass="26566">MKTKSKNLSRKKCSLCKGDVCIHEHGEKRTDTSQAIPDMAEQTMDLLEKLLKERENNPEEILQLASRSDLRVPYGLKFQVGMDAFCLTAAVGHTEGMRRFLEAGKSPNDACAADGSTPLMLATQNRHVEAMEILLSYGADTTYLNTDGNTALILAIRTGDAKVVNTLWSYREQVDINHRNREGLTILHSAVEKRWETCVKIILSCGADVNSITDVRVPTYKPVLYSTALTVPLTCIYCI</sequence>
<gene>
    <name evidence="3" type="ORF">CGI_10026291</name>
</gene>
<evidence type="ECO:0000256" key="1">
    <source>
        <dbReference type="ARBA" id="ARBA00022737"/>
    </source>
</evidence>
<dbReference type="InParanoid" id="K1PJA6"/>
<dbReference type="SMART" id="SM00248">
    <property type="entry name" value="ANK"/>
    <property type="match status" value="4"/>
</dbReference>
<dbReference type="PROSITE" id="PS50088">
    <property type="entry name" value="ANK_REPEAT"/>
    <property type="match status" value="2"/>
</dbReference>
<dbReference type="Gene3D" id="1.25.40.20">
    <property type="entry name" value="Ankyrin repeat-containing domain"/>
    <property type="match status" value="2"/>
</dbReference>
<dbReference type="Pfam" id="PF12796">
    <property type="entry name" value="Ank_2"/>
    <property type="match status" value="2"/>
</dbReference>
<dbReference type="PRINTS" id="PR01415">
    <property type="entry name" value="ANKYRIN"/>
</dbReference>
<dbReference type="AlphaFoldDB" id="K1PJA6"/>
<evidence type="ECO:0000256" key="2">
    <source>
        <dbReference type="ARBA" id="ARBA00023043"/>
    </source>
</evidence>
<keyword evidence="2" id="KW-0040">ANK repeat</keyword>
<proteinExistence type="predicted"/>
<dbReference type="HOGENOM" id="CLU_1162127_0_0_1"/>
<name>K1PJA6_MAGGI</name>
<dbReference type="EMBL" id="JH818180">
    <property type="protein sequence ID" value="EKC24052.1"/>
    <property type="molecule type" value="Genomic_DNA"/>
</dbReference>
<accession>K1PJA6</accession>